<organism evidence="3 4">
    <name type="scientific">Micrococcus terreus</name>
    <dbReference type="NCBI Taxonomy" id="574650"/>
    <lineage>
        <taxon>Bacteria</taxon>
        <taxon>Bacillati</taxon>
        <taxon>Actinomycetota</taxon>
        <taxon>Actinomycetes</taxon>
        <taxon>Micrococcales</taxon>
        <taxon>Micrococcaceae</taxon>
        <taxon>Micrococcus</taxon>
    </lineage>
</organism>
<dbReference type="RefSeq" id="WP_091693582.1">
    <property type="nucleotide sequence ID" value="NZ_FPCG01000001.1"/>
</dbReference>
<dbReference type="InterPro" id="IPR059026">
    <property type="entry name" value="LpqB_N"/>
</dbReference>
<gene>
    <name evidence="3" type="ORF">SAMN04487966_101429</name>
</gene>
<reference evidence="3 4" key="1">
    <citation type="submission" date="2016-10" db="EMBL/GenBank/DDBJ databases">
        <authorList>
            <person name="de Groot N.N."/>
        </authorList>
    </citation>
    <scope>NUCLEOTIDE SEQUENCE [LARGE SCALE GENOMIC DNA]</scope>
    <source>
        <strain evidence="3 4">CGMCC 1.7054</strain>
    </source>
</reference>
<evidence type="ECO:0000259" key="2">
    <source>
        <dbReference type="SMART" id="SM00909"/>
    </source>
</evidence>
<proteinExistence type="predicted"/>
<dbReference type="InterPro" id="IPR018910">
    <property type="entry name" value="LpqB_C"/>
</dbReference>
<dbReference type="SMART" id="SM00909">
    <property type="entry name" value="Germane"/>
    <property type="match status" value="1"/>
</dbReference>
<protein>
    <submittedName>
        <fullName evidence="3">Sporulation and spore germination</fullName>
    </submittedName>
</protein>
<dbReference type="STRING" id="574650.SAMN04487966_101429"/>
<dbReference type="PROSITE" id="PS51257">
    <property type="entry name" value="PROKAR_LIPOPROTEIN"/>
    <property type="match status" value="1"/>
</dbReference>
<name>A0A1I7MF26_9MICC</name>
<dbReference type="SUPFAM" id="SSF69304">
    <property type="entry name" value="Tricorn protease N-terminal domain"/>
    <property type="match status" value="1"/>
</dbReference>
<dbReference type="InterPro" id="IPR019606">
    <property type="entry name" value="GerMN"/>
</dbReference>
<dbReference type="Pfam" id="PF10646">
    <property type="entry name" value="Germane"/>
    <property type="match status" value="1"/>
</dbReference>
<feature type="region of interest" description="Disordered" evidence="1">
    <location>
        <begin position="36"/>
        <end position="62"/>
    </location>
</feature>
<feature type="domain" description="GerMN" evidence="2">
    <location>
        <begin position="206"/>
        <end position="297"/>
    </location>
</feature>
<accession>A0A1I7MF26</accession>
<evidence type="ECO:0000313" key="4">
    <source>
        <dbReference type="Proteomes" id="UP000198881"/>
    </source>
</evidence>
<dbReference type="Pfam" id="PF25976">
    <property type="entry name" value="LpqB_N"/>
    <property type="match status" value="1"/>
</dbReference>
<keyword evidence="4" id="KW-1185">Reference proteome</keyword>
<dbReference type="OrthoDB" id="3226781at2"/>
<evidence type="ECO:0000256" key="1">
    <source>
        <dbReference type="SAM" id="MobiDB-lite"/>
    </source>
</evidence>
<dbReference type="Pfam" id="PF10647">
    <property type="entry name" value="Gmad1"/>
    <property type="match status" value="1"/>
</dbReference>
<dbReference type="AlphaFoldDB" id="A0A1I7MF26"/>
<evidence type="ECO:0000313" key="3">
    <source>
        <dbReference type="EMBL" id="SFV20531.1"/>
    </source>
</evidence>
<sequence length="568" mass="60069">MITPRHRAGVVLSLLMTLVLVLTGCAQIPSRGPVGTAEPIGGTDAQPNYVFSPSGPTPGDSPEEIVRGFITAGTGVQDDYATAREFLTAEAAATWQPTARTLVYSAQPSVVPAGDDTAFSVQLEVDSVVDNSGIMTHMPESSTEEIDMTLTEVDGQWRIAQVPDGTVLESAQFRAIFAAQSLYFYNQTFTYAVPDVRWFVNRPGTTSAMVSALLDGPAPYLSGAVTSAFPPGAELSRQSVPVSSGSAKVDLTSTSVEGTDKATRRRMLEQITLTLDGLSTVNDVELTVDQAELDIGESSPDFTPATVDPGAGSTQVAVADDQLVYFEGTSVLPIGGMAALGGLIPVEPAMNLDGTRFAFLTEDSDELYEATTEQQLQLILRGTGLTRPSIDTEGWIWTVDQTESPQVVAVRAGSGGQDRRELSAEWLGDRQVHALRISRDGTRAAVVTGDSESASVFVAGVVRDSEGVPRGLGTPIRLQASVPVSEVDWSSERELLVAAPSETDPVEAQLLGLDGSQTTLKPLLGMTGFSAAPGDNSIYAETEDAVWMRLGTNWRAQSGQASDLSYPG</sequence>
<dbReference type="Proteomes" id="UP000198881">
    <property type="component" value="Unassembled WGS sequence"/>
</dbReference>
<dbReference type="EMBL" id="FPCG01000001">
    <property type="protein sequence ID" value="SFV20531.1"/>
    <property type="molecule type" value="Genomic_DNA"/>
</dbReference>